<evidence type="ECO:0000313" key="2">
    <source>
        <dbReference type="Proteomes" id="UP000001194"/>
    </source>
</evidence>
<dbReference type="AlphaFoldDB" id="B0DNG0"/>
<evidence type="ECO:0000313" key="1">
    <source>
        <dbReference type="EMBL" id="EDR03933.1"/>
    </source>
</evidence>
<sequence length="50" mass="5749">MQMHKVFFTNGIILTLKKYSSIDGCTARRMSNLKLPSWSPDANLHQALRQ</sequence>
<dbReference type="KEGG" id="lbc:LACBIDRAFT_306620"/>
<dbReference type="EMBL" id="DS547121">
    <property type="protein sequence ID" value="EDR03933.1"/>
    <property type="molecule type" value="Genomic_DNA"/>
</dbReference>
<dbReference type="RefSeq" id="XP_001885501.1">
    <property type="nucleotide sequence ID" value="XM_001885466.1"/>
</dbReference>
<keyword evidence="2" id="KW-1185">Reference proteome</keyword>
<dbReference type="GeneID" id="6081108"/>
<dbReference type="HOGENOM" id="CLU_3125305_0_0_1"/>
<protein>
    <submittedName>
        <fullName evidence="1">Predicted protein</fullName>
    </submittedName>
</protein>
<name>B0DNG0_LACBS</name>
<gene>
    <name evidence="1" type="ORF">LACBIDRAFT_306620</name>
</gene>
<proteinExistence type="predicted"/>
<reference evidence="1 2" key="1">
    <citation type="journal article" date="2008" name="Nature">
        <title>The genome of Laccaria bicolor provides insights into mycorrhizal symbiosis.</title>
        <authorList>
            <person name="Martin F."/>
            <person name="Aerts A."/>
            <person name="Ahren D."/>
            <person name="Brun A."/>
            <person name="Danchin E.G.J."/>
            <person name="Duchaussoy F."/>
            <person name="Gibon J."/>
            <person name="Kohler A."/>
            <person name="Lindquist E."/>
            <person name="Pereda V."/>
            <person name="Salamov A."/>
            <person name="Shapiro H.J."/>
            <person name="Wuyts J."/>
            <person name="Blaudez D."/>
            <person name="Buee M."/>
            <person name="Brokstein P."/>
            <person name="Canbaeck B."/>
            <person name="Cohen D."/>
            <person name="Courty P.E."/>
            <person name="Coutinho P.M."/>
            <person name="Delaruelle C."/>
            <person name="Detter J.C."/>
            <person name="Deveau A."/>
            <person name="DiFazio S."/>
            <person name="Duplessis S."/>
            <person name="Fraissinet-Tachet L."/>
            <person name="Lucic E."/>
            <person name="Frey-Klett P."/>
            <person name="Fourrey C."/>
            <person name="Feussner I."/>
            <person name="Gay G."/>
            <person name="Grimwood J."/>
            <person name="Hoegger P.J."/>
            <person name="Jain P."/>
            <person name="Kilaru S."/>
            <person name="Labbe J."/>
            <person name="Lin Y.C."/>
            <person name="Legue V."/>
            <person name="Le Tacon F."/>
            <person name="Marmeisse R."/>
            <person name="Melayah D."/>
            <person name="Montanini B."/>
            <person name="Muratet M."/>
            <person name="Nehls U."/>
            <person name="Niculita-Hirzel H."/>
            <person name="Oudot-Le Secq M.P."/>
            <person name="Peter M."/>
            <person name="Quesneville H."/>
            <person name="Rajashekar B."/>
            <person name="Reich M."/>
            <person name="Rouhier N."/>
            <person name="Schmutz J."/>
            <person name="Yin T."/>
            <person name="Chalot M."/>
            <person name="Henrissat B."/>
            <person name="Kuees U."/>
            <person name="Lucas S."/>
            <person name="Van de Peer Y."/>
            <person name="Podila G.K."/>
            <person name="Polle A."/>
            <person name="Pukkila P.J."/>
            <person name="Richardson P.M."/>
            <person name="Rouze P."/>
            <person name="Sanders I.R."/>
            <person name="Stajich J.E."/>
            <person name="Tunlid A."/>
            <person name="Tuskan G."/>
            <person name="Grigoriev I.V."/>
        </authorList>
    </citation>
    <scope>NUCLEOTIDE SEQUENCE [LARGE SCALE GENOMIC DNA]</scope>
    <source>
        <strain evidence="2">S238N-H82 / ATCC MYA-4686</strain>
    </source>
</reference>
<dbReference type="Proteomes" id="UP000001194">
    <property type="component" value="Unassembled WGS sequence"/>
</dbReference>
<organism evidence="2">
    <name type="scientific">Laccaria bicolor (strain S238N-H82 / ATCC MYA-4686)</name>
    <name type="common">Bicoloured deceiver</name>
    <name type="synonym">Laccaria laccata var. bicolor</name>
    <dbReference type="NCBI Taxonomy" id="486041"/>
    <lineage>
        <taxon>Eukaryota</taxon>
        <taxon>Fungi</taxon>
        <taxon>Dikarya</taxon>
        <taxon>Basidiomycota</taxon>
        <taxon>Agaricomycotina</taxon>
        <taxon>Agaricomycetes</taxon>
        <taxon>Agaricomycetidae</taxon>
        <taxon>Agaricales</taxon>
        <taxon>Agaricineae</taxon>
        <taxon>Hydnangiaceae</taxon>
        <taxon>Laccaria</taxon>
    </lineage>
</organism>
<accession>B0DNG0</accession>
<dbReference type="InParanoid" id="B0DNG0"/>